<evidence type="ECO:0000256" key="1">
    <source>
        <dbReference type="SAM" id="SignalP"/>
    </source>
</evidence>
<dbReference type="EMBL" id="CM001167">
    <property type="protein sequence ID" value="EGJ71607.1"/>
    <property type="molecule type" value="Genomic_DNA"/>
</dbReference>
<reference evidence="2 3" key="1">
    <citation type="journal article" date="2011" name="Stand. Genomic Sci.">
        <title>Non-contiguous finished genome sequence of Bacteroides coprosuis type strain (PC139).</title>
        <authorList>
            <person name="Land M."/>
            <person name="Held B."/>
            <person name="Gronow S."/>
            <person name="Abt B."/>
            <person name="Lucas S."/>
            <person name="Del Rio T.G."/>
            <person name="Nolan M."/>
            <person name="Tice H."/>
            <person name="Cheng J.F."/>
            <person name="Pitluck S."/>
            <person name="Liolios K."/>
            <person name="Pagani I."/>
            <person name="Ivanova N."/>
            <person name="Mavromatis K."/>
            <person name="Mikhailova N."/>
            <person name="Pati A."/>
            <person name="Tapia R."/>
            <person name="Han C."/>
            <person name="Goodwin L."/>
            <person name="Chen A."/>
            <person name="Palaniappan K."/>
            <person name="Hauser L."/>
            <person name="Brambilla E.M."/>
            <person name="Rohde M."/>
            <person name="Goker M."/>
            <person name="Detter J.C."/>
            <person name="Woyke T."/>
            <person name="Bristow J."/>
            <person name="Eisen J.A."/>
            <person name="Markowitz V."/>
            <person name="Hugenholtz P."/>
            <person name="Kyrpides N.C."/>
            <person name="Klenk H.P."/>
            <person name="Lapidus A."/>
        </authorList>
    </citation>
    <scope>NUCLEOTIDE SEQUENCE [LARGE SCALE GENOMIC DNA]</scope>
    <source>
        <strain evidence="2 3">DSM 18011</strain>
    </source>
</reference>
<dbReference type="InterPro" id="IPR021428">
    <property type="entry name" value="DUF3078"/>
</dbReference>
<dbReference type="Proteomes" id="UP000018439">
    <property type="component" value="Chromosome"/>
</dbReference>
<name>F3ZPF0_9BACE</name>
<dbReference type="eggNOG" id="COG3137">
    <property type="taxonomic scope" value="Bacteria"/>
</dbReference>
<dbReference type="Pfam" id="PF11276">
    <property type="entry name" value="DUF3078"/>
    <property type="match status" value="1"/>
</dbReference>
<gene>
    <name evidence="2" type="ORF">Bcop_1412</name>
</gene>
<protein>
    <recommendedName>
        <fullName evidence="4">DUF3078 domain-containing protein</fullName>
    </recommendedName>
</protein>
<evidence type="ECO:0008006" key="4">
    <source>
        <dbReference type="Google" id="ProtNLM"/>
    </source>
</evidence>
<proteinExistence type="predicted"/>
<dbReference type="STRING" id="679937.Bcop_1412"/>
<feature type="signal peptide" evidence="1">
    <location>
        <begin position="1"/>
        <end position="21"/>
    </location>
</feature>
<keyword evidence="3" id="KW-1185">Reference proteome</keyword>
<sequence>MKKGLILSLALALASATIALAQESKEDNKLWTIKGVAGINASQTSFVNWSAGGDNTVSLNGFFNIGAHYKKGKYIWDNDLSTEYGNTYTKTHGWVKSVDKLEISTKFGWEMASKWYLSSLVDFKTQYGKGYKNPDDANYISKIFAPAYSNVSVGFDYKPVDYFSLYMSPITAKMTFVADTYLSDLGAFGVDPGDRFKIEPGAYVKASFTKEIMKNVTLISKLDLFTAYDKSFGNIDVNWENVINMKVNKFISANIHANLLYDDDIKRYDGDGKRLGGARVQFKEMIGVGLSYNF</sequence>
<feature type="chain" id="PRO_5003309370" description="DUF3078 domain-containing protein" evidence="1">
    <location>
        <begin position="22"/>
        <end position="294"/>
    </location>
</feature>
<organism evidence="2 3">
    <name type="scientific">Bacteroides coprosuis DSM 18011</name>
    <dbReference type="NCBI Taxonomy" id="679937"/>
    <lineage>
        <taxon>Bacteria</taxon>
        <taxon>Pseudomonadati</taxon>
        <taxon>Bacteroidota</taxon>
        <taxon>Bacteroidia</taxon>
        <taxon>Bacteroidales</taxon>
        <taxon>Bacteroidaceae</taxon>
        <taxon>Bacteroides</taxon>
    </lineage>
</organism>
<keyword evidence="1" id="KW-0732">Signal</keyword>
<dbReference type="AlphaFoldDB" id="F3ZPF0"/>
<dbReference type="OrthoDB" id="1495718at2"/>
<evidence type="ECO:0000313" key="2">
    <source>
        <dbReference type="EMBL" id="EGJ71607.1"/>
    </source>
</evidence>
<evidence type="ECO:0000313" key="3">
    <source>
        <dbReference type="Proteomes" id="UP000018439"/>
    </source>
</evidence>
<dbReference type="HOGENOM" id="CLU_057100_1_1_10"/>
<accession>F3ZPF0</accession>